<dbReference type="GO" id="GO:0017150">
    <property type="term" value="F:tRNA dihydrouridine synthase activity"/>
    <property type="evidence" value="ECO:0007669"/>
    <property type="project" value="TreeGrafter"/>
</dbReference>
<evidence type="ECO:0000256" key="2">
    <source>
        <dbReference type="ARBA" id="ARBA00023027"/>
    </source>
</evidence>
<evidence type="ECO:0000256" key="1">
    <source>
        <dbReference type="ARBA" id="ARBA00022857"/>
    </source>
</evidence>
<keyword evidence="2" id="KW-0520">NAD</keyword>
<accession>A0A8S1JBD4</accession>
<name>A0A8S1JBD4_9CHLO</name>
<proteinExistence type="predicted"/>
<dbReference type="SUPFAM" id="SSF51395">
    <property type="entry name" value="FMN-linked oxidoreductases"/>
    <property type="match status" value="1"/>
</dbReference>
<evidence type="ECO:0000313" key="4">
    <source>
        <dbReference type="EMBL" id="CAD7700975.1"/>
    </source>
</evidence>
<comment type="caution">
    <text evidence="4">The sequence shown here is derived from an EMBL/GenBank/DDBJ whole genome shotgun (WGS) entry which is preliminary data.</text>
</comment>
<feature type="domain" description="DUS-like FMN-binding" evidence="3">
    <location>
        <begin position="62"/>
        <end position="103"/>
    </location>
</feature>
<sequence>MSPRGFAVFKPMAASVPAASGSMAAGDLQNGVAGRPVPLHSAAHTSRAWEFFRKLGSPKYWVAPMVDQSELPFRLLCQQYGATGAYTPMLHSRLFAESRKYRCAGYF</sequence>
<dbReference type="InterPro" id="IPR013785">
    <property type="entry name" value="Aldolase_TIM"/>
</dbReference>
<protein>
    <recommendedName>
        <fullName evidence="3">DUS-like FMN-binding domain-containing protein</fullName>
    </recommendedName>
</protein>
<evidence type="ECO:0000313" key="5">
    <source>
        <dbReference type="Proteomes" id="UP000708148"/>
    </source>
</evidence>
<dbReference type="EMBL" id="CAJHUC010001399">
    <property type="protein sequence ID" value="CAD7700975.1"/>
    <property type="molecule type" value="Genomic_DNA"/>
</dbReference>
<dbReference type="Pfam" id="PF01207">
    <property type="entry name" value="Dus"/>
    <property type="match status" value="1"/>
</dbReference>
<dbReference type="AlphaFoldDB" id="A0A8S1JBD4"/>
<keyword evidence="5" id="KW-1185">Reference proteome</keyword>
<gene>
    <name evidence="4" type="ORF">OSTQU699_LOCUS6334</name>
</gene>
<dbReference type="InterPro" id="IPR035587">
    <property type="entry name" value="DUS-like_FMN-bd"/>
</dbReference>
<organism evidence="4 5">
    <name type="scientific">Ostreobium quekettii</name>
    <dbReference type="NCBI Taxonomy" id="121088"/>
    <lineage>
        <taxon>Eukaryota</taxon>
        <taxon>Viridiplantae</taxon>
        <taxon>Chlorophyta</taxon>
        <taxon>core chlorophytes</taxon>
        <taxon>Ulvophyceae</taxon>
        <taxon>TCBD clade</taxon>
        <taxon>Bryopsidales</taxon>
        <taxon>Ostreobineae</taxon>
        <taxon>Ostreobiaceae</taxon>
        <taxon>Ostreobium</taxon>
    </lineage>
</organism>
<dbReference type="OrthoDB" id="272303at2759"/>
<dbReference type="Proteomes" id="UP000708148">
    <property type="component" value="Unassembled WGS sequence"/>
</dbReference>
<dbReference type="Gene3D" id="3.20.20.70">
    <property type="entry name" value="Aldolase class I"/>
    <property type="match status" value="1"/>
</dbReference>
<dbReference type="PANTHER" id="PTHR11082:SF5">
    <property type="entry name" value="TRNA-DIHYDROURIDINE(16_17) SYNTHASE [NAD(P)(+)]-LIKE"/>
    <property type="match status" value="1"/>
</dbReference>
<evidence type="ECO:0000259" key="3">
    <source>
        <dbReference type="Pfam" id="PF01207"/>
    </source>
</evidence>
<keyword evidence="1" id="KW-0521">NADP</keyword>
<dbReference type="PANTHER" id="PTHR11082">
    <property type="entry name" value="TRNA-DIHYDROURIDINE SYNTHASE"/>
    <property type="match status" value="1"/>
</dbReference>
<reference evidence="4" key="1">
    <citation type="submission" date="2020-12" db="EMBL/GenBank/DDBJ databases">
        <authorList>
            <person name="Iha C."/>
        </authorList>
    </citation>
    <scope>NUCLEOTIDE SEQUENCE</scope>
</reference>